<dbReference type="Pfam" id="PF00071">
    <property type="entry name" value="Ras"/>
    <property type="match status" value="1"/>
</dbReference>
<evidence type="ECO:0000313" key="12">
    <source>
        <dbReference type="Proteomes" id="UP000708208"/>
    </source>
</evidence>
<evidence type="ECO:0000256" key="7">
    <source>
        <dbReference type="ARBA" id="ARBA00023288"/>
    </source>
</evidence>
<reference evidence="11" key="1">
    <citation type="submission" date="2021-06" db="EMBL/GenBank/DDBJ databases">
        <authorList>
            <person name="Hodson N. C."/>
            <person name="Mongue J. A."/>
            <person name="Jaron S. K."/>
        </authorList>
    </citation>
    <scope>NUCLEOTIDE SEQUENCE</scope>
</reference>
<dbReference type="SMART" id="SM00174">
    <property type="entry name" value="RHO"/>
    <property type="match status" value="1"/>
</dbReference>
<evidence type="ECO:0000256" key="9">
    <source>
        <dbReference type="ARBA" id="ARBA00038061"/>
    </source>
</evidence>
<organism evidence="11 12">
    <name type="scientific">Allacma fusca</name>
    <dbReference type="NCBI Taxonomy" id="39272"/>
    <lineage>
        <taxon>Eukaryota</taxon>
        <taxon>Metazoa</taxon>
        <taxon>Ecdysozoa</taxon>
        <taxon>Arthropoda</taxon>
        <taxon>Hexapoda</taxon>
        <taxon>Collembola</taxon>
        <taxon>Symphypleona</taxon>
        <taxon>Sminthuridae</taxon>
        <taxon>Allacma</taxon>
    </lineage>
</organism>
<feature type="region of interest" description="Disordered" evidence="10">
    <location>
        <begin position="35"/>
        <end position="56"/>
    </location>
</feature>
<keyword evidence="6" id="KW-0472">Membrane</keyword>
<gene>
    <name evidence="11" type="ORF">AFUS01_LOCUS8365</name>
</gene>
<evidence type="ECO:0000256" key="5">
    <source>
        <dbReference type="ARBA" id="ARBA00023134"/>
    </source>
</evidence>
<dbReference type="SMART" id="SM00175">
    <property type="entry name" value="RAB"/>
    <property type="match status" value="1"/>
</dbReference>
<evidence type="ECO:0000256" key="1">
    <source>
        <dbReference type="ARBA" id="ARBA00004193"/>
    </source>
</evidence>
<evidence type="ECO:0000313" key="11">
    <source>
        <dbReference type="EMBL" id="CAG7719017.1"/>
    </source>
</evidence>
<dbReference type="InterPro" id="IPR005225">
    <property type="entry name" value="Small_GTP-bd"/>
</dbReference>
<dbReference type="Proteomes" id="UP000708208">
    <property type="component" value="Unassembled WGS sequence"/>
</dbReference>
<dbReference type="PANTHER" id="PTHR46149:SF7">
    <property type="entry name" value="GTP-BINDING PROTEIN DI-RAS2"/>
    <property type="match status" value="1"/>
</dbReference>
<keyword evidence="7" id="KW-0449">Lipoprotein</keyword>
<name>A0A8J2JHQ2_9HEXA</name>
<dbReference type="InterPro" id="IPR001806">
    <property type="entry name" value="Small_GTPase"/>
</dbReference>
<dbReference type="InterPro" id="IPR052236">
    <property type="entry name" value="Small_GTPase_RasD"/>
</dbReference>
<keyword evidence="2" id="KW-1003">Cell membrane</keyword>
<feature type="compositionally biased region" description="Low complexity" evidence="10">
    <location>
        <begin position="260"/>
        <end position="274"/>
    </location>
</feature>
<dbReference type="EMBL" id="CAJVCH010058000">
    <property type="protein sequence ID" value="CAG7719017.1"/>
    <property type="molecule type" value="Genomic_DNA"/>
</dbReference>
<dbReference type="OrthoDB" id="265044at2759"/>
<keyword evidence="12" id="KW-1185">Reference proteome</keyword>
<dbReference type="NCBIfam" id="TIGR00231">
    <property type="entry name" value="small_GTP"/>
    <property type="match status" value="1"/>
</dbReference>
<keyword evidence="3" id="KW-0488">Methylation</keyword>
<keyword evidence="4" id="KW-0547">Nucleotide-binding</keyword>
<accession>A0A8J2JHQ2</accession>
<dbReference type="PROSITE" id="PS51419">
    <property type="entry name" value="RAB"/>
    <property type="match status" value="1"/>
</dbReference>
<dbReference type="GO" id="GO:0005525">
    <property type="term" value="F:GTP binding"/>
    <property type="evidence" value="ECO:0007669"/>
    <property type="project" value="UniProtKB-KW"/>
</dbReference>
<protein>
    <submittedName>
        <fullName evidence="11">Uncharacterized protein</fullName>
    </submittedName>
</protein>
<sequence>MTKLCHLRDKVKSPGSVTVPAVSSWELRVLKLQRSDTTAAPQNHPGHGRSGGLPARRLSLQPNVTIPKIRRSPSPKKSPKSVYKVLILGATKVGKSAIIARFMYDSFDGKYKRTVEELHRAEFNVGGSILTLDILDTSGSHEFPAMRALNIQSSDAFILVYSVEESDSFDEVKRLHAQVLESAKHPNPSIVLVGNKSDTEDFNVEACKGRDLSHSWSCGFVECSAKTGEGINSVFKELLKQANIQYKLSPALRKRRMSLPSGQQGPNQGNSSQQITPSQLESLREKQSNKRNSCSVT</sequence>
<evidence type="ECO:0000256" key="10">
    <source>
        <dbReference type="SAM" id="MobiDB-lite"/>
    </source>
</evidence>
<keyword evidence="5" id="KW-0342">GTP-binding</keyword>
<dbReference type="GO" id="GO:0003924">
    <property type="term" value="F:GTPase activity"/>
    <property type="evidence" value="ECO:0007669"/>
    <property type="project" value="InterPro"/>
</dbReference>
<evidence type="ECO:0000256" key="6">
    <source>
        <dbReference type="ARBA" id="ARBA00023136"/>
    </source>
</evidence>
<evidence type="ECO:0000256" key="8">
    <source>
        <dbReference type="ARBA" id="ARBA00023289"/>
    </source>
</evidence>
<proteinExistence type="inferred from homology"/>
<dbReference type="PANTHER" id="PTHR46149">
    <property type="entry name" value="MIP08469P"/>
    <property type="match status" value="1"/>
</dbReference>
<evidence type="ECO:0000256" key="4">
    <source>
        <dbReference type="ARBA" id="ARBA00022741"/>
    </source>
</evidence>
<dbReference type="PROSITE" id="PS51420">
    <property type="entry name" value="RHO"/>
    <property type="match status" value="1"/>
</dbReference>
<dbReference type="FunFam" id="3.40.50.300:FF:000475">
    <property type="entry name" value="GTP-binding protein Rhes"/>
    <property type="match status" value="1"/>
</dbReference>
<dbReference type="PROSITE" id="PS51421">
    <property type="entry name" value="RAS"/>
    <property type="match status" value="1"/>
</dbReference>
<dbReference type="SMART" id="SM00173">
    <property type="entry name" value="RAS"/>
    <property type="match status" value="1"/>
</dbReference>
<comment type="caution">
    <text evidence="11">The sequence shown here is derived from an EMBL/GenBank/DDBJ whole genome shotgun (WGS) entry which is preliminary data.</text>
</comment>
<comment type="subcellular location">
    <subcellularLocation>
        <location evidence="1">Cell membrane</location>
        <topology evidence="1">Lipid-anchor</topology>
    </subcellularLocation>
</comment>
<feature type="region of interest" description="Disordered" evidence="10">
    <location>
        <begin position="256"/>
        <end position="297"/>
    </location>
</feature>
<dbReference type="AlphaFoldDB" id="A0A8J2JHQ2"/>
<comment type="similarity">
    <text evidence="9">Belongs to the small GTPase superfamily. RasD family.</text>
</comment>
<keyword evidence="8" id="KW-0636">Prenylation</keyword>
<evidence type="ECO:0000256" key="3">
    <source>
        <dbReference type="ARBA" id="ARBA00022481"/>
    </source>
</evidence>
<dbReference type="GO" id="GO:0005886">
    <property type="term" value="C:plasma membrane"/>
    <property type="evidence" value="ECO:0007669"/>
    <property type="project" value="UniProtKB-SubCell"/>
</dbReference>
<evidence type="ECO:0000256" key="2">
    <source>
        <dbReference type="ARBA" id="ARBA00022475"/>
    </source>
</evidence>